<name>A0ACC0IB89_9ERIC</name>
<accession>A0ACC0IB89</accession>
<keyword evidence="1" id="KW-0547">Nucleotide-binding</keyword>
<evidence type="ECO:0000313" key="1">
    <source>
        <dbReference type="EMBL" id="KAI8022092.1"/>
    </source>
</evidence>
<gene>
    <name evidence="1" type="ORF">LOK49_LG03G01851</name>
</gene>
<comment type="caution">
    <text evidence="1">The sequence shown here is derived from an EMBL/GenBank/DDBJ whole genome shotgun (WGS) entry which is preliminary data.</text>
</comment>
<keyword evidence="1" id="KW-0347">Helicase</keyword>
<reference evidence="1 2" key="1">
    <citation type="journal article" date="2022" name="Plant J.">
        <title>Chromosome-level genome of Camellia lanceoleosa provides a valuable resource for understanding genome evolution and self-incompatibility.</title>
        <authorList>
            <person name="Gong W."/>
            <person name="Xiao S."/>
            <person name="Wang L."/>
            <person name="Liao Z."/>
            <person name="Chang Y."/>
            <person name="Mo W."/>
            <person name="Hu G."/>
            <person name="Li W."/>
            <person name="Zhao G."/>
            <person name="Zhu H."/>
            <person name="Hu X."/>
            <person name="Ji K."/>
            <person name="Xiang X."/>
            <person name="Song Q."/>
            <person name="Yuan D."/>
            <person name="Jin S."/>
            <person name="Zhang L."/>
        </authorList>
    </citation>
    <scope>NUCLEOTIDE SEQUENCE [LARGE SCALE GENOMIC DNA]</scope>
    <source>
        <strain evidence="1">SQ_2022a</strain>
    </source>
</reference>
<keyword evidence="1" id="KW-0378">Hydrolase</keyword>
<sequence>MSLIGRERCDDDFSIIGNKGEIGFLDFEDDKSLCAYDPNEEGPVLISIPFPFIRGKPLSVVVGETSAHRITIQNTPSEPVELWGVNFFCSNPADSFTLSLLKPPSVNSDADYIQDFLEGFCLEDRVLQPLQTQTIWLSCKPKDIGLHTSVVHFDVGDERIEWVVFVLAEDNISRSLASKKPYSRFPRRKQFATNESAKTKTRGLDYKLPLFEIPMGVTELVENKQVPEVMKENYATYFNTLLNMEELHLEKEMRCHDMECITMSRKGANLLALAIPGLAERTPSLVHGDFAFAMLAFQGENDTSPPYQGIIHRIEADNVLLKFSKNLHMNYQVGVLYNIRFSYNRVNMRRLYHAVQAAESLDTNFLFPSQSTKRSIKMTQIVPFTPLNEEQTILGCKGAPPYVIHGPPGAGKTMTLVEAILQLYATGKDAHVLVCAASDSAADHILEKLVNNEGVGVKENEIFRLNATNRSYEDVQANHIRFCFFEEFIFKCPPLKALMHYRVIISTYMSSSLLYIEGICCSHFSHIFLDEAGQASEPEAMVPISNLYPMQLGLIVYSKDAKVFGIGKSYLQRLFEVNITTTGMKLFYGEKLLACKEDISSLKSWLSLLSNKEFPLFFIGIQGCDEREGKDPSWFNRIEASKVVDIVKKLRGSEAPYGQQVVKISKVLESFDMGSVKVGSVEQFQGQEREVIIVSTMRSTAKHNGFDKTYCLGFLSNPRRFNVVVTRVKSLLIIVGNPHIVSKDPYWDKLLWHCFDNNSYQGCPLPERQCYADKEPNLEDNWNYEEGT</sequence>
<dbReference type="Proteomes" id="UP001060215">
    <property type="component" value="Chromosome 6"/>
</dbReference>
<organism evidence="1 2">
    <name type="scientific">Camellia lanceoleosa</name>
    <dbReference type="NCBI Taxonomy" id="1840588"/>
    <lineage>
        <taxon>Eukaryota</taxon>
        <taxon>Viridiplantae</taxon>
        <taxon>Streptophyta</taxon>
        <taxon>Embryophyta</taxon>
        <taxon>Tracheophyta</taxon>
        <taxon>Spermatophyta</taxon>
        <taxon>Magnoliopsida</taxon>
        <taxon>eudicotyledons</taxon>
        <taxon>Gunneridae</taxon>
        <taxon>Pentapetalae</taxon>
        <taxon>asterids</taxon>
        <taxon>Ericales</taxon>
        <taxon>Theaceae</taxon>
        <taxon>Camellia</taxon>
    </lineage>
</organism>
<dbReference type="EMBL" id="CM045763">
    <property type="protein sequence ID" value="KAI8022092.1"/>
    <property type="molecule type" value="Genomic_DNA"/>
</dbReference>
<proteinExistence type="predicted"/>
<keyword evidence="2" id="KW-1185">Reference proteome</keyword>
<protein>
    <submittedName>
        <fullName evidence="1">RNA helicase SDE3</fullName>
    </submittedName>
</protein>
<keyword evidence="1" id="KW-0067">ATP-binding</keyword>
<evidence type="ECO:0000313" key="2">
    <source>
        <dbReference type="Proteomes" id="UP001060215"/>
    </source>
</evidence>